<proteinExistence type="predicted"/>
<reference evidence="2" key="1">
    <citation type="journal article" date="2019" name="Int. J. Syst. Evol. Microbiol.">
        <title>The Global Catalogue of Microorganisms (GCM) 10K type strain sequencing project: providing services to taxonomists for standard genome sequencing and annotation.</title>
        <authorList>
            <consortium name="The Broad Institute Genomics Platform"/>
            <consortium name="The Broad Institute Genome Sequencing Center for Infectious Disease"/>
            <person name="Wu L."/>
            <person name="Ma J."/>
        </authorList>
    </citation>
    <scope>NUCLEOTIDE SEQUENCE [LARGE SCALE GENOMIC DNA]</scope>
    <source>
        <strain evidence="2">JCM 4866</strain>
    </source>
</reference>
<dbReference type="Proteomes" id="UP000617743">
    <property type="component" value="Unassembled WGS sequence"/>
</dbReference>
<name>A0ABQ2XX00_9ACTN</name>
<organism evidence="1 2">
    <name type="scientific">Streptomyces lomondensis</name>
    <dbReference type="NCBI Taxonomy" id="68229"/>
    <lineage>
        <taxon>Bacteria</taxon>
        <taxon>Bacillati</taxon>
        <taxon>Actinomycetota</taxon>
        <taxon>Actinomycetes</taxon>
        <taxon>Kitasatosporales</taxon>
        <taxon>Streptomycetaceae</taxon>
        <taxon>Streptomyces</taxon>
    </lineage>
</organism>
<dbReference type="EMBL" id="BMWC01000026">
    <property type="protein sequence ID" value="GGX36518.1"/>
    <property type="molecule type" value="Genomic_DNA"/>
</dbReference>
<dbReference type="RefSeq" id="WP_190055072.1">
    <property type="nucleotide sequence ID" value="NZ_BMWC01000026.1"/>
</dbReference>
<evidence type="ECO:0000313" key="2">
    <source>
        <dbReference type="Proteomes" id="UP000617743"/>
    </source>
</evidence>
<keyword evidence="2" id="KW-1185">Reference proteome</keyword>
<gene>
    <name evidence="1" type="ORF">GCM10010383_78300</name>
</gene>
<comment type="caution">
    <text evidence="1">The sequence shown here is derived from an EMBL/GenBank/DDBJ whole genome shotgun (WGS) entry which is preliminary data.</text>
</comment>
<accession>A0ABQ2XX00</accession>
<sequence>MVATKAAPARAAESDADYEAYSTVVQLMSKGISDGILASLNKLKDPESFAAHVRDAAREEGIASDAVRDADELYDRFWTLANGVDLDLHWRSSSGVPARSAMIGESVQPSRQPVARSDGQARASIGISAFGIGVGFSW</sequence>
<protein>
    <submittedName>
        <fullName evidence="1">Uncharacterized protein</fullName>
    </submittedName>
</protein>
<evidence type="ECO:0000313" key="1">
    <source>
        <dbReference type="EMBL" id="GGX36518.1"/>
    </source>
</evidence>